<protein>
    <submittedName>
        <fullName evidence="2">Retrovirus-related Pol polyprotein from transposon 412</fullName>
    </submittedName>
</protein>
<dbReference type="SUPFAM" id="SSF53098">
    <property type="entry name" value="Ribonuclease H-like"/>
    <property type="match status" value="1"/>
</dbReference>
<gene>
    <name evidence="2" type="ORF">X975_26887</name>
</gene>
<reference evidence="2 3" key="1">
    <citation type="submission" date="2013-11" db="EMBL/GenBank/DDBJ databases">
        <title>Genome sequencing of Stegodyphus mimosarum.</title>
        <authorList>
            <person name="Bechsgaard J."/>
        </authorList>
    </citation>
    <scope>NUCLEOTIDE SEQUENCE [LARGE SCALE GENOMIC DNA]</scope>
</reference>
<dbReference type="EMBL" id="KK115133">
    <property type="protein sequence ID" value="KFM64235.1"/>
    <property type="molecule type" value="Genomic_DNA"/>
</dbReference>
<dbReference type="PROSITE" id="PS50994">
    <property type="entry name" value="INTEGRASE"/>
    <property type="match status" value="1"/>
</dbReference>
<dbReference type="Gene3D" id="3.30.420.10">
    <property type="entry name" value="Ribonuclease H-like superfamily/Ribonuclease H"/>
    <property type="match status" value="1"/>
</dbReference>
<dbReference type="PANTHER" id="PTHR37984">
    <property type="entry name" value="PROTEIN CBG26694"/>
    <property type="match status" value="1"/>
</dbReference>
<evidence type="ECO:0000313" key="2">
    <source>
        <dbReference type="EMBL" id="KFM64235.1"/>
    </source>
</evidence>
<evidence type="ECO:0000259" key="1">
    <source>
        <dbReference type="PROSITE" id="PS50994"/>
    </source>
</evidence>
<sequence>MIRHCISRFGVPLQLHSDQRRIFIPDVIKELCKLLGIDKTQTTPLHPQSDGMVERFNRTILNKLSLVVSRNQQDCDKKLPLFLLVYHRLHKTTGYSPSQMLFGRDLRLPCVLLFGRPPDAPSLPEEYIQNLKVRFEVMHNFARERLNLATEKMKTRYDMRAAGHRFNEGDKVWLWNLIRLKRFCPKLDSLWDGSYIVLNRLNDVVVRIRKSMNSKPKVVHYDSTNFESSNVEPSSSAAELQIMKEKTVFS</sequence>
<accession>A0A087TGJ6</accession>
<organism evidence="2 3">
    <name type="scientific">Stegodyphus mimosarum</name>
    <name type="common">African social velvet spider</name>
    <dbReference type="NCBI Taxonomy" id="407821"/>
    <lineage>
        <taxon>Eukaryota</taxon>
        <taxon>Metazoa</taxon>
        <taxon>Ecdysozoa</taxon>
        <taxon>Arthropoda</taxon>
        <taxon>Chelicerata</taxon>
        <taxon>Arachnida</taxon>
        <taxon>Araneae</taxon>
        <taxon>Araneomorphae</taxon>
        <taxon>Entelegynae</taxon>
        <taxon>Eresoidea</taxon>
        <taxon>Eresidae</taxon>
        <taxon>Stegodyphus</taxon>
    </lineage>
</organism>
<dbReference type="InterPro" id="IPR001584">
    <property type="entry name" value="Integrase_cat-core"/>
</dbReference>
<dbReference type="STRING" id="407821.A0A087TGJ6"/>
<proteinExistence type="predicted"/>
<dbReference type="InterPro" id="IPR036397">
    <property type="entry name" value="RNaseH_sf"/>
</dbReference>
<dbReference type="AlphaFoldDB" id="A0A087TGJ6"/>
<dbReference type="Proteomes" id="UP000054359">
    <property type="component" value="Unassembled WGS sequence"/>
</dbReference>
<dbReference type="OrthoDB" id="10030726at2759"/>
<dbReference type="PANTHER" id="PTHR37984:SF15">
    <property type="entry name" value="INTEGRASE CATALYTIC DOMAIN-CONTAINING PROTEIN"/>
    <property type="match status" value="1"/>
</dbReference>
<dbReference type="GO" id="GO:0003676">
    <property type="term" value="F:nucleic acid binding"/>
    <property type="evidence" value="ECO:0007669"/>
    <property type="project" value="InterPro"/>
</dbReference>
<feature type="non-terminal residue" evidence="2">
    <location>
        <position position="250"/>
    </location>
</feature>
<dbReference type="InterPro" id="IPR012337">
    <property type="entry name" value="RNaseH-like_sf"/>
</dbReference>
<evidence type="ECO:0000313" key="3">
    <source>
        <dbReference type="Proteomes" id="UP000054359"/>
    </source>
</evidence>
<keyword evidence="3" id="KW-1185">Reference proteome</keyword>
<feature type="domain" description="Integrase catalytic" evidence="1">
    <location>
        <begin position="1"/>
        <end position="105"/>
    </location>
</feature>
<name>A0A087TGJ6_STEMI</name>
<dbReference type="OMA" id="ESDTHEY"/>
<dbReference type="InterPro" id="IPR050951">
    <property type="entry name" value="Retrovirus_Pol_polyprotein"/>
</dbReference>
<dbReference type="GO" id="GO:0015074">
    <property type="term" value="P:DNA integration"/>
    <property type="evidence" value="ECO:0007669"/>
    <property type="project" value="InterPro"/>
</dbReference>